<evidence type="ECO:0000313" key="1">
    <source>
        <dbReference type="EMBL" id="OBQ44442.1"/>
    </source>
</evidence>
<comment type="caution">
    <text evidence="1">The sequence shown here is derived from an EMBL/GenBank/DDBJ whole genome shotgun (WGS) entry which is preliminary data.</text>
</comment>
<proteinExistence type="predicted"/>
<name>A0A1B7X501_APHFL</name>
<protein>
    <submittedName>
        <fullName evidence="1">Uncharacterized protein</fullName>
    </submittedName>
</protein>
<dbReference type="Proteomes" id="UP000092093">
    <property type="component" value="Unassembled WGS sequence"/>
</dbReference>
<evidence type="ECO:0000313" key="2">
    <source>
        <dbReference type="Proteomes" id="UP000092093"/>
    </source>
</evidence>
<organism evidence="1 2">
    <name type="scientific">Aphanizomenon flos-aquae WA102</name>
    <dbReference type="NCBI Taxonomy" id="1710896"/>
    <lineage>
        <taxon>Bacteria</taxon>
        <taxon>Bacillati</taxon>
        <taxon>Cyanobacteriota</taxon>
        <taxon>Cyanophyceae</taxon>
        <taxon>Nostocales</taxon>
        <taxon>Aphanizomenonaceae</taxon>
        <taxon>Aphanizomenon</taxon>
    </lineage>
</organism>
<accession>A0A1B7X501</accession>
<dbReference type="AlphaFoldDB" id="A0A1B7X501"/>
<dbReference type="EMBL" id="LJOW01000022">
    <property type="protein sequence ID" value="OBQ44442.1"/>
    <property type="molecule type" value="Genomic_DNA"/>
</dbReference>
<sequence>MKYYYARQDLFGKVWVECDVYTYDDVCGICDTKTLPSFNDEPINFDEEDEYLNSLRDEPHTPMKDAILDELRDTAPAIVSLLFDEIVEEEDLQVDPQQVEYLIDEELINPDYDELEFGDAEKEVSNDVVAPPVASSSTNINRWFPRAAISLPKGSTSINDIKRIQRAIYTLMEGGMVHDNDQLDGDKFVARLETHRDVTINTSQKDRANPSILFLPDFSPSCSSYASLYNTLLSGVSTIRDDFNVVSAPHYNGLPKWFVVNGVRDKKEMEYFGKDYCREDSDGDMWANITEREDAQKFYAAVLGKRCSLYDISTVIIAGDMDGTWCYKLLLDNPQVERMVWVDGSYWSDEKCMTNRTSELLYKLDITGAKRTLAKSKLIYWSGVKKVEDFVRAVERSNSW</sequence>
<gene>
    <name evidence="1" type="ORF">AN484_07105</name>
</gene>
<reference evidence="1 2" key="1">
    <citation type="submission" date="2015-09" db="EMBL/GenBank/DDBJ databases">
        <title>Aphanizomenon flos-aquae WA102.</title>
        <authorList>
            <person name="Driscoll C."/>
        </authorList>
    </citation>
    <scope>NUCLEOTIDE SEQUENCE [LARGE SCALE GENOMIC DNA]</scope>
    <source>
        <strain evidence="1">WA102</strain>
    </source>
</reference>